<feature type="signal peptide" evidence="5">
    <location>
        <begin position="1"/>
        <end position="22"/>
    </location>
</feature>
<comment type="caution">
    <text evidence="7">The sequence shown here is derived from an EMBL/GenBank/DDBJ whole genome shotgun (WGS) entry which is preliminary data.</text>
</comment>
<evidence type="ECO:0000259" key="6">
    <source>
        <dbReference type="Pfam" id="PF00496"/>
    </source>
</evidence>
<evidence type="ECO:0000313" key="8">
    <source>
        <dbReference type="Proteomes" id="UP000273516"/>
    </source>
</evidence>
<accession>A0A3M0MDF5</accession>
<reference evidence="7 8" key="1">
    <citation type="submission" date="2018-07" db="EMBL/GenBank/DDBJ databases">
        <authorList>
            <person name="Zhang Y."/>
            <person name="Wang L."/>
            <person name="Ma S."/>
        </authorList>
    </citation>
    <scope>NUCLEOTIDE SEQUENCE [LARGE SCALE GENOMIC DNA]</scope>
    <source>
        <strain evidence="7 8">4-2</strain>
    </source>
</reference>
<feature type="chain" id="PRO_5017986084" evidence="5">
    <location>
        <begin position="23"/>
        <end position="520"/>
    </location>
</feature>
<dbReference type="RefSeq" id="WP_122113195.1">
    <property type="nucleotide sequence ID" value="NZ_QOKZ01000006.1"/>
</dbReference>
<evidence type="ECO:0000256" key="1">
    <source>
        <dbReference type="ARBA" id="ARBA00004418"/>
    </source>
</evidence>
<keyword evidence="4 5" id="KW-0732">Signal</keyword>
<dbReference type="Proteomes" id="UP000273516">
    <property type="component" value="Unassembled WGS sequence"/>
</dbReference>
<comment type="subcellular location">
    <subcellularLocation>
        <location evidence="1">Periplasm</location>
    </subcellularLocation>
</comment>
<dbReference type="InterPro" id="IPR030678">
    <property type="entry name" value="Peptide/Ni-bd"/>
</dbReference>
<evidence type="ECO:0000256" key="2">
    <source>
        <dbReference type="ARBA" id="ARBA00005695"/>
    </source>
</evidence>
<evidence type="ECO:0000256" key="5">
    <source>
        <dbReference type="SAM" id="SignalP"/>
    </source>
</evidence>
<dbReference type="GO" id="GO:0015833">
    <property type="term" value="P:peptide transport"/>
    <property type="evidence" value="ECO:0007669"/>
    <property type="project" value="TreeGrafter"/>
</dbReference>
<keyword evidence="8" id="KW-1185">Reference proteome</keyword>
<evidence type="ECO:0000256" key="3">
    <source>
        <dbReference type="ARBA" id="ARBA00022448"/>
    </source>
</evidence>
<proteinExistence type="inferred from homology"/>
<dbReference type="InterPro" id="IPR039424">
    <property type="entry name" value="SBP_5"/>
</dbReference>
<evidence type="ECO:0000256" key="4">
    <source>
        <dbReference type="ARBA" id="ARBA00022729"/>
    </source>
</evidence>
<gene>
    <name evidence="7" type="ORF">C9E81_15095</name>
</gene>
<dbReference type="Pfam" id="PF00496">
    <property type="entry name" value="SBP_bac_5"/>
    <property type="match status" value="1"/>
</dbReference>
<dbReference type="PANTHER" id="PTHR30290:SF9">
    <property type="entry name" value="OLIGOPEPTIDE-BINDING PROTEIN APPA"/>
    <property type="match status" value="1"/>
</dbReference>
<dbReference type="PIRSF" id="PIRSF002741">
    <property type="entry name" value="MppA"/>
    <property type="match status" value="1"/>
</dbReference>
<name>A0A3M0MDF5_9RHOB</name>
<comment type="similarity">
    <text evidence="2">Belongs to the bacterial solute-binding protein 5 family.</text>
</comment>
<dbReference type="Gene3D" id="3.10.105.10">
    <property type="entry name" value="Dipeptide-binding Protein, Domain 3"/>
    <property type="match status" value="1"/>
</dbReference>
<dbReference type="CDD" id="cd08498">
    <property type="entry name" value="PBP2_NikA_DppA_OppA_like_2"/>
    <property type="match status" value="1"/>
</dbReference>
<dbReference type="Gene3D" id="3.40.190.10">
    <property type="entry name" value="Periplasmic binding protein-like II"/>
    <property type="match status" value="1"/>
</dbReference>
<sequence length="520" mass="57709">MKPIQAGLLATAALMTAVSAQAETLRWGSARDIYSLDPYSYGDSYTIAFMNHVYEALVRYDENLEIEGALATEWETVSPSVWRFHLREGVKFQDGAEFTADDVIASLTRVSDPASPLKGNLPAYKSATKVDDYTVDIELTGPYPLLLNDLTNILIFDAGWLKDNNAEKPSDAAAGVENYATNNANGTGPFSVESRTPDAKTVLVRNDGWWDEPRHNIDRIEFTPITSAPTRVAALLSGEINFTEEAPVQDLERLAAAPGVTLMETPSLRTIMFGFNRKPKLEDGRDNPFNDLRVRQAFDVAIDRDLLAKRVFRGKSRASGSMVAPEIPGYAEALDAYPAADPEKARALLAEAGHEGLEFSLVCTNDAYVNDEELCRAVVSMLSRAGFNPTLDSAPQALQTPKRAGGKADVYIIGWATLPMMDAYSLLQQIIHTKSEIWGVFNWGEWSYPEIDKLIEQASTEMDRDKRLALETEALQMAKDELVMLPLYQQPMAWAMSEEVESVMQKPDNKARHWLTRLAE</sequence>
<evidence type="ECO:0000313" key="7">
    <source>
        <dbReference type="EMBL" id="RMC33640.1"/>
    </source>
</evidence>
<keyword evidence="3" id="KW-0813">Transport</keyword>
<dbReference type="GO" id="GO:1904680">
    <property type="term" value="F:peptide transmembrane transporter activity"/>
    <property type="evidence" value="ECO:0007669"/>
    <property type="project" value="TreeGrafter"/>
</dbReference>
<feature type="domain" description="Solute-binding protein family 5" evidence="6">
    <location>
        <begin position="65"/>
        <end position="430"/>
    </location>
</feature>
<dbReference type="SUPFAM" id="SSF53850">
    <property type="entry name" value="Periplasmic binding protein-like II"/>
    <property type="match status" value="1"/>
</dbReference>
<dbReference type="GO" id="GO:0030288">
    <property type="term" value="C:outer membrane-bounded periplasmic space"/>
    <property type="evidence" value="ECO:0007669"/>
    <property type="project" value="UniProtKB-ARBA"/>
</dbReference>
<dbReference type="EMBL" id="QOKZ01000006">
    <property type="protein sequence ID" value="RMC33640.1"/>
    <property type="molecule type" value="Genomic_DNA"/>
</dbReference>
<dbReference type="OrthoDB" id="9803988at2"/>
<dbReference type="PANTHER" id="PTHR30290">
    <property type="entry name" value="PERIPLASMIC BINDING COMPONENT OF ABC TRANSPORTER"/>
    <property type="match status" value="1"/>
</dbReference>
<dbReference type="AlphaFoldDB" id="A0A3M0MDF5"/>
<protein>
    <submittedName>
        <fullName evidence="7">ABC transporter substrate-binding protein</fullName>
    </submittedName>
</protein>
<dbReference type="GO" id="GO:0043190">
    <property type="term" value="C:ATP-binding cassette (ABC) transporter complex"/>
    <property type="evidence" value="ECO:0007669"/>
    <property type="project" value="InterPro"/>
</dbReference>
<dbReference type="Gene3D" id="3.90.76.10">
    <property type="entry name" value="Dipeptide-binding Protein, Domain 1"/>
    <property type="match status" value="1"/>
</dbReference>
<organism evidence="7 8">
    <name type="scientific">Paracoccus alkanivorans</name>
    <dbReference type="NCBI Taxonomy" id="2116655"/>
    <lineage>
        <taxon>Bacteria</taxon>
        <taxon>Pseudomonadati</taxon>
        <taxon>Pseudomonadota</taxon>
        <taxon>Alphaproteobacteria</taxon>
        <taxon>Rhodobacterales</taxon>
        <taxon>Paracoccaceae</taxon>
        <taxon>Paracoccus</taxon>
    </lineage>
</organism>
<dbReference type="InterPro" id="IPR000914">
    <property type="entry name" value="SBP_5_dom"/>
</dbReference>